<evidence type="ECO:0000256" key="1">
    <source>
        <dbReference type="ARBA" id="ARBA00004123"/>
    </source>
</evidence>
<dbReference type="PANTHER" id="PTHR31391:SF135">
    <property type="entry name" value="B3 DOMAIN-CONTAINING PROTEIN OS01G0234100-LIKE ISOFORM X1"/>
    <property type="match status" value="1"/>
</dbReference>
<dbReference type="PANTHER" id="PTHR31391">
    <property type="entry name" value="B3 DOMAIN-CONTAINING PROTEIN OS11G0197600-RELATED"/>
    <property type="match status" value="1"/>
</dbReference>
<evidence type="ECO:0000256" key="2">
    <source>
        <dbReference type="ARBA" id="ARBA00023015"/>
    </source>
</evidence>
<evidence type="ECO:0000259" key="8">
    <source>
        <dbReference type="PROSITE" id="PS50863"/>
    </source>
</evidence>
<dbReference type="Gene3D" id="2.40.330.10">
    <property type="entry name" value="DNA-binding pseudobarrel domain"/>
    <property type="match status" value="1"/>
</dbReference>
<evidence type="ECO:0000256" key="5">
    <source>
        <dbReference type="ARBA" id="ARBA00023242"/>
    </source>
</evidence>
<dbReference type="eggNOG" id="ENOG502QWFE">
    <property type="taxonomic scope" value="Eukaryota"/>
</dbReference>
<gene>
    <name evidence="9" type="ORF">MIMGU_mgv1a005456mg</name>
</gene>
<evidence type="ECO:0000256" key="6">
    <source>
        <dbReference type="SAM" id="Coils"/>
    </source>
</evidence>
<evidence type="ECO:0000256" key="4">
    <source>
        <dbReference type="ARBA" id="ARBA00023163"/>
    </source>
</evidence>
<dbReference type="STRING" id="4155.A0A022RXC9"/>
<comment type="subcellular location">
    <subcellularLocation>
        <location evidence="1">Nucleus</location>
    </subcellularLocation>
</comment>
<feature type="coiled-coil region" evidence="6">
    <location>
        <begin position="433"/>
        <end position="474"/>
    </location>
</feature>
<dbReference type="Proteomes" id="UP000030748">
    <property type="component" value="Unassembled WGS sequence"/>
</dbReference>
<keyword evidence="2" id="KW-0805">Transcription regulation</keyword>
<name>A0A022RXC9_ERYGU</name>
<keyword evidence="5" id="KW-0539">Nucleus</keyword>
<evidence type="ECO:0000256" key="3">
    <source>
        <dbReference type="ARBA" id="ARBA00023125"/>
    </source>
</evidence>
<dbReference type="SUPFAM" id="SSF101936">
    <property type="entry name" value="DNA-binding pseudobarrel domain"/>
    <property type="match status" value="1"/>
</dbReference>
<feature type="compositionally biased region" description="Basic and acidic residues" evidence="7">
    <location>
        <begin position="270"/>
        <end position="281"/>
    </location>
</feature>
<dbReference type="Pfam" id="PF02362">
    <property type="entry name" value="B3"/>
    <property type="match status" value="1"/>
</dbReference>
<dbReference type="EMBL" id="KI630214">
    <property type="protein sequence ID" value="EYU44388.1"/>
    <property type="molecule type" value="Genomic_DNA"/>
</dbReference>
<protein>
    <recommendedName>
        <fullName evidence="8">TF-B3 domain-containing protein</fullName>
    </recommendedName>
</protein>
<reference evidence="9 10" key="1">
    <citation type="journal article" date="2013" name="Proc. Natl. Acad. Sci. U.S.A.">
        <title>Fine-scale variation in meiotic recombination in Mimulus inferred from population shotgun sequencing.</title>
        <authorList>
            <person name="Hellsten U."/>
            <person name="Wright K.M."/>
            <person name="Jenkins J."/>
            <person name="Shu S."/>
            <person name="Yuan Y."/>
            <person name="Wessler S.R."/>
            <person name="Schmutz J."/>
            <person name="Willis J.H."/>
            <person name="Rokhsar D.S."/>
        </authorList>
    </citation>
    <scope>NUCLEOTIDE SEQUENCE [LARGE SCALE GENOMIC DNA]</scope>
    <source>
        <strain evidence="10">cv. DUN x IM62</strain>
    </source>
</reference>
<proteinExistence type="predicted"/>
<evidence type="ECO:0000313" key="10">
    <source>
        <dbReference type="Proteomes" id="UP000030748"/>
    </source>
</evidence>
<organism evidence="9 10">
    <name type="scientific">Erythranthe guttata</name>
    <name type="common">Yellow monkey flower</name>
    <name type="synonym">Mimulus guttatus</name>
    <dbReference type="NCBI Taxonomy" id="4155"/>
    <lineage>
        <taxon>Eukaryota</taxon>
        <taxon>Viridiplantae</taxon>
        <taxon>Streptophyta</taxon>
        <taxon>Embryophyta</taxon>
        <taxon>Tracheophyta</taxon>
        <taxon>Spermatophyta</taxon>
        <taxon>Magnoliopsida</taxon>
        <taxon>eudicotyledons</taxon>
        <taxon>Gunneridae</taxon>
        <taxon>Pentapetalae</taxon>
        <taxon>asterids</taxon>
        <taxon>lamiids</taxon>
        <taxon>Lamiales</taxon>
        <taxon>Phrymaceae</taxon>
        <taxon>Erythranthe</taxon>
    </lineage>
</organism>
<evidence type="ECO:0000256" key="7">
    <source>
        <dbReference type="SAM" id="MobiDB-lite"/>
    </source>
</evidence>
<dbReference type="InterPro" id="IPR003340">
    <property type="entry name" value="B3_DNA-bd"/>
</dbReference>
<dbReference type="InterPro" id="IPR044837">
    <property type="entry name" value="REM16-like"/>
</dbReference>
<dbReference type="GO" id="GO:0003677">
    <property type="term" value="F:DNA binding"/>
    <property type="evidence" value="ECO:0007669"/>
    <property type="project" value="UniProtKB-KW"/>
</dbReference>
<keyword evidence="10" id="KW-1185">Reference proteome</keyword>
<dbReference type="GO" id="GO:0005634">
    <property type="term" value="C:nucleus"/>
    <property type="evidence" value="ECO:0007669"/>
    <property type="project" value="UniProtKB-SubCell"/>
</dbReference>
<accession>A0A022RXC9</accession>
<feature type="domain" description="TF-B3" evidence="8">
    <location>
        <begin position="138"/>
        <end position="229"/>
    </location>
</feature>
<dbReference type="CDD" id="cd10017">
    <property type="entry name" value="B3_DNA"/>
    <property type="match status" value="1"/>
</dbReference>
<evidence type="ECO:0000313" key="9">
    <source>
        <dbReference type="EMBL" id="EYU44388.1"/>
    </source>
</evidence>
<feature type="region of interest" description="Disordered" evidence="7">
    <location>
        <begin position="261"/>
        <end position="284"/>
    </location>
</feature>
<dbReference type="SMART" id="SM01019">
    <property type="entry name" value="B3"/>
    <property type="match status" value="1"/>
</dbReference>
<keyword evidence="3" id="KW-0238">DNA-binding</keyword>
<sequence length="483" mass="55622">MKLKILHQSPESQRLMKGENLEIDEMEEEPQIRVSPEMENSPHQELPLVNAFHPMLVSGKRKRKPKELIDDFVPIIRVRKKNSSSSKSKDVTPPGHAAALMRKVDCTFGRSSNAQSNSPTMVRAEEVQSSLSNDQPNFLKFLVRSHVGSCFWMGLPVPFCKVYLPSEDTMVILENENGEEFPVKYIANKTGLSAGWRKFVAGSKLLEGDVLIFQLIGPCRFKVYIIRANDLTEVDEASMDAQIKKRRHRKSLPLKIVHKKKRNESSFGSHPEKQPEEHSGNDSDEVASEVLECTKFNESSFNFKDVKTFEDFHIVVNGVCIDSELPEQIRRKYYELCSSKNAYLHERLLPGLYTKLACGIIDQTIKIADCIKSCNLTTPRKDFEVWEKSLRSFELLGLNVGFLRARLNHLLTLAFDSEDAFEIRRYWEVQNDKSLTEDEIKKLEIKIDELKEACEKYDREIEDLKRKAESYEVKFLEEVNAPW</sequence>
<dbReference type="PROSITE" id="PS50863">
    <property type="entry name" value="B3"/>
    <property type="match status" value="1"/>
</dbReference>
<keyword evidence="4" id="KW-0804">Transcription</keyword>
<dbReference type="AlphaFoldDB" id="A0A022RXC9"/>
<keyword evidence="6" id="KW-0175">Coiled coil</keyword>
<dbReference type="InterPro" id="IPR015300">
    <property type="entry name" value="DNA-bd_pseudobarrel_sf"/>
</dbReference>